<name>A0ABW0FXM0_9CAUL</name>
<dbReference type="Proteomes" id="UP001596152">
    <property type="component" value="Unassembled WGS sequence"/>
</dbReference>
<gene>
    <name evidence="2" type="ORF">ACFPIE_20335</name>
</gene>
<feature type="compositionally biased region" description="Pro residues" evidence="1">
    <location>
        <begin position="1"/>
        <end position="16"/>
    </location>
</feature>
<reference evidence="3" key="1">
    <citation type="journal article" date="2019" name="Int. J. Syst. Evol. Microbiol.">
        <title>The Global Catalogue of Microorganisms (GCM) 10K type strain sequencing project: providing services to taxonomists for standard genome sequencing and annotation.</title>
        <authorList>
            <consortium name="The Broad Institute Genomics Platform"/>
            <consortium name="The Broad Institute Genome Sequencing Center for Infectious Disease"/>
            <person name="Wu L."/>
            <person name="Ma J."/>
        </authorList>
    </citation>
    <scope>NUCLEOTIDE SEQUENCE [LARGE SCALE GENOMIC DNA]</scope>
    <source>
        <strain evidence="3">JCM 12125</strain>
    </source>
</reference>
<proteinExistence type="predicted"/>
<comment type="caution">
    <text evidence="2">The sequence shown here is derived from an EMBL/GenBank/DDBJ whole genome shotgun (WGS) entry which is preliminary data.</text>
</comment>
<evidence type="ECO:0000313" key="3">
    <source>
        <dbReference type="Proteomes" id="UP001596152"/>
    </source>
</evidence>
<accession>A0ABW0FXM0</accession>
<dbReference type="RefSeq" id="WP_374036785.1">
    <property type="nucleotide sequence ID" value="NZ_CP169082.1"/>
</dbReference>
<sequence>MQPNPTPEGGPTPVPEAKPWQDSLPKALAEDPLFRGYKTVDDLAQAHAHLTKLKGVPANELLRIPTKTQDQAPEDWKPIYAALGVPADVKDYKIELAAEAATDAPALEGVLRELGGKANLNQAGMNAVVETLNTLGKAAAEADAAALAATTKETTETLTKEWGAAAEGNRRAIGKLIRDAMGGQIDEQAAADLETSLASNLTLSRVLAHAIGKMAEPETPGGGGALPEAPQLTPKAATAALNAFYGDADKMAALNNRNHPQHKAVLAERAGLLAQQNGEKRPDQPG</sequence>
<evidence type="ECO:0000313" key="2">
    <source>
        <dbReference type="EMBL" id="MFC5346271.1"/>
    </source>
</evidence>
<organism evidence="2 3">
    <name type="scientific">Brevundimonas staleyi</name>
    <dbReference type="NCBI Taxonomy" id="74326"/>
    <lineage>
        <taxon>Bacteria</taxon>
        <taxon>Pseudomonadati</taxon>
        <taxon>Pseudomonadota</taxon>
        <taxon>Alphaproteobacteria</taxon>
        <taxon>Caulobacterales</taxon>
        <taxon>Caulobacteraceae</taxon>
        <taxon>Brevundimonas</taxon>
    </lineage>
</organism>
<feature type="region of interest" description="Disordered" evidence="1">
    <location>
        <begin position="1"/>
        <end position="25"/>
    </location>
</feature>
<evidence type="ECO:0000256" key="1">
    <source>
        <dbReference type="SAM" id="MobiDB-lite"/>
    </source>
</evidence>
<protein>
    <submittedName>
        <fullName evidence="2">Uncharacterized protein</fullName>
    </submittedName>
</protein>
<dbReference type="EMBL" id="JBHSLF010000056">
    <property type="protein sequence ID" value="MFC5346271.1"/>
    <property type="molecule type" value="Genomic_DNA"/>
</dbReference>
<keyword evidence="3" id="KW-1185">Reference proteome</keyword>